<protein>
    <recommendedName>
        <fullName evidence="4">Septum formation inhibitor Maf</fullName>
    </recommendedName>
</protein>
<keyword evidence="1" id="KW-0732">Signal</keyword>
<keyword evidence="3" id="KW-1185">Reference proteome</keyword>
<reference evidence="2" key="2">
    <citation type="submission" date="2020-09" db="EMBL/GenBank/DDBJ databases">
        <authorList>
            <person name="Sun Q."/>
            <person name="Kim S."/>
        </authorList>
    </citation>
    <scope>NUCLEOTIDE SEQUENCE</scope>
    <source>
        <strain evidence="2">KCTC 12113</strain>
    </source>
</reference>
<evidence type="ECO:0000256" key="1">
    <source>
        <dbReference type="SAM" id="SignalP"/>
    </source>
</evidence>
<name>A0A918ITG8_9FLAO</name>
<gene>
    <name evidence="2" type="ORF">GCM10007383_16150</name>
</gene>
<evidence type="ECO:0000313" key="3">
    <source>
        <dbReference type="Proteomes" id="UP000634668"/>
    </source>
</evidence>
<dbReference type="AlphaFoldDB" id="A0A918ITG8"/>
<comment type="caution">
    <text evidence="2">The sequence shown here is derived from an EMBL/GenBank/DDBJ whole genome shotgun (WGS) entry which is preliminary data.</text>
</comment>
<organism evidence="2 3">
    <name type="scientific">Arenibacter certesii</name>
    <dbReference type="NCBI Taxonomy" id="228955"/>
    <lineage>
        <taxon>Bacteria</taxon>
        <taxon>Pseudomonadati</taxon>
        <taxon>Bacteroidota</taxon>
        <taxon>Flavobacteriia</taxon>
        <taxon>Flavobacteriales</taxon>
        <taxon>Flavobacteriaceae</taxon>
        <taxon>Arenibacter</taxon>
    </lineage>
</organism>
<feature type="signal peptide" evidence="1">
    <location>
        <begin position="1"/>
        <end position="22"/>
    </location>
</feature>
<dbReference type="EMBL" id="BMWP01000009">
    <property type="protein sequence ID" value="GGW31898.1"/>
    <property type="molecule type" value="Genomic_DNA"/>
</dbReference>
<dbReference type="PROSITE" id="PS51257">
    <property type="entry name" value="PROKAR_LIPOPROTEIN"/>
    <property type="match status" value="1"/>
</dbReference>
<sequence length="318" mass="36513">MKFKRIRTVHLVVLLLTITALGSCKKENESAKDGFVGNTKTTPSKAETEKRTLSKEFKDYWYSGKAEITSYKLEQAQYGEIREGKAVLIFVTEPFMADKQVKPDRPNADHISVLKLNSTKNFLTGIYPYSIMSSSFYPVYDNQHATKLTSSVQEWCGQVFTQLNNRSQFEVNSYSYFESEGDQYQELEKAHLENELWNKIRINPSNLPIGKIKIIPSLEYLRMAHKKVMAYEANANLEVTDDKSAYTINYPTLERTLSINFSNSFPYSIESWTESYKSGGKKDGIILTSKALKIKTLKRAYWQENKNSDVFLRDSLGL</sequence>
<evidence type="ECO:0000313" key="2">
    <source>
        <dbReference type="EMBL" id="GGW31898.1"/>
    </source>
</evidence>
<evidence type="ECO:0008006" key="4">
    <source>
        <dbReference type="Google" id="ProtNLM"/>
    </source>
</evidence>
<dbReference type="Proteomes" id="UP000634668">
    <property type="component" value="Unassembled WGS sequence"/>
</dbReference>
<reference evidence="2" key="1">
    <citation type="journal article" date="2014" name="Int. J. Syst. Evol. Microbiol.">
        <title>Complete genome sequence of Corynebacterium casei LMG S-19264T (=DSM 44701T), isolated from a smear-ripened cheese.</title>
        <authorList>
            <consortium name="US DOE Joint Genome Institute (JGI-PGF)"/>
            <person name="Walter F."/>
            <person name="Albersmeier A."/>
            <person name="Kalinowski J."/>
            <person name="Ruckert C."/>
        </authorList>
    </citation>
    <scope>NUCLEOTIDE SEQUENCE</scope>
    <source>
        <strain evidence="2">KCTC 12113</strain>
    </source>
</reference>
<dbReference type="RefSeq" id="WP_026812679.1">
    <property type="nucleotide sequence ID" value="NZ_BMWP01000009.1"/>
</dbReference>
<proteinExistence type="predicted"/>
<accession>A0A918ITG8</accession>
<feature type="chain" id="PRO_5036997374" description="Septum formation inhibitor Maf" evidence="1">
    <location>
        <begin position="23"/>
        <end position="318"/>
    </location>
</feature>